<evidence type="ECO:0000313" key="2">
    <source>
        <dbReference type="Proteomes" id="UP000468638"/>
    </source>
</evidence>
<proteinExistence type="predicted"/>
<dbReference type="AlphaFoldDB" id="A0A6I5A5E7"/>
<organism evidence="1 2">
    <name type="scientific">Pontibacillus yanchengensis</name>
    <dbReference type="NCBI Taxonomy" id="462910"/>
    <lineage>
        <taxon>Bacteria</taxon>
        <taxon>Bacillati</taxon>
        <taxon>Bacillota</taxon>
        <taxon>Bacilli</taxon>
        <taxon>Bacillales</taxon>
        <taxon>Bacillaceae</taxon>
        <taxon>Pontibacillus</taxon>
    </lineage>
</organism>
<comment type="caution">
    <text evidence="1">The sequence shown here is derived from an EMBL/GenBank/DDBJ whole genome shotgun (WGS) entry which is preliminary data.</text>
</comment>
<dbReference type="OrthoDB" id="2907724at2"/>
<evidence type="ECO:0000313" key="1">
    <source>
        <dbReference type="EMBL" id="MYL35478.1"/>
    </source>
</evidence>
<accession>A0A6I5A5E7</accession>
<dbReference type="RefSeq" id="WP_160850435.1">
    <property type="nucleotide sequence ID" value="NZ_WMEQ01000017.1"/>
</dbReference>
<name>A0A6I5A5E7_9BACI</name>
<gene>
    <name evidence="1" type="ORF">GLW05_18010</name>
</gene>
<reference evidence="1 2" key="1">
    <citation type="submission" date="2019-11" db="EMBL/GenBank/DDBJ databases">
        <title>Genome sequences of 17 halophilic strains isolated from different environments.</title>
        <authorList>
            <person name="Furrow R.E."/>
        </authorList>
    </citation>
    <scope>NUCLEOTIDE SEQUENCE [LARGE SCALE GENOMIC DNA]</scope>
    <source>
        <strain evidence="1 2">22514_16_FS</strain>
    </source>
</reference>
<dbReference type="Proteomes" id="UP000468638">
    <property type="component" value="Unassembled WGS sequence"/>
</dbReference>
<dbReference type="EMBL" id="WMEQ01000017">
    <property type="protein sequence ID" value="MYL35478.1"/>
    <property type="molecule type" value="Genomic_DNA"/>
</dbReference>
<protein>
    <submittedName>
        <fullName evidence="1">Uncharacterized protein</fullName>
    </submittedName>
</protein>
<sequence length="128" mass="14588">MEKLIILFLTMPITLIMLFQPQLNEVEEARNTIAKVAIERGTALAAVEGYYSPSIIKEMKDMLKEVGYEENQIKLEHTQGVVNRGEYISARIEVPNEYTNILIDNMISSSEVDLKHVHVSSLMSEYVQ</sequence>